<dbReference type="AlphaFoldDB" id="A0A9E8CLA0"/>
<sequence length="190" mass="21293">MDDPALADAREKLERANAIALNESDPEVAKQAMDDVQKAKSLLAAARKANFKVIRRMDLDRVVELFNNAARSLAKPNEVTAFEALQAATERLIGTPGQAFDANIQDLNGKIFSILRRQDWFTVDRFNWYVEAPYLFADAKVYEHLITKGRKAIANNDVEALREVLNHLDRQRITSPDADDLIAATNIVKG</sequence>
<protein>
    <submittedName>
        <fullName evidence="1">Uncharacterized protein</fullName>
    </submittedName>
</protein>
<organism evidence="1">
    <name type="scientific">Bosea sp. NBC_00436</name>
    <dbReference type="NCBI Taxonomy" id="2969620"/>
    <lineage>
        <taxon>Bacteria</taxon>
        <taxon>Pseudomonadati</taxon>
        <taxon>Pseudomonadota</taxon>
        <taxon>Alphaproteobacteria</taxon>
        <taxon>Hyphomicrobiales</taxon>
        <taxon>Boseaceae</taxon>
        <taxon>Bosea</taxon>
    </lineage>
</organism>
<evidence type="ECO:0000313" key="1">
    <source>
        <dbReference type="EMBL" id="UZF86650.1"/>
    </source>
</evidence>
<accession>A0A9E8CLA0</accession>
<reference evidence="1" key="1">
    <citation type="submission" date="2022-08" db="EMBL/GenBank/DDBJ databases">
        <title>Complete Genome Sequences of 2 Bosea sp. soil isolates.</title>
        <authorList>
            <person name="Alvarez Arevalo M."/>
            <person name="Sterndorff E.B."/>
            <person name="Faurdal D."/>
            <person name="Joergensen T.S."/>
            <person name="Weber T."/>
        </authorList>
    </citation>
    <scope>NUCLEOTIDE SEQUENCE</scope>
    <source>
        <strain evidence="1">NBC_00436</strain>
    </source>
</reference>
<gene>
    <name evidence="1" type="ORF">NWE54_23245</name>
</gene>
<dbReference type="EMBL" id="CP102774">
    <property type="protein sequence ID" value="UZF86650.1"/>
    <property type="molecule type" value="Genomic_DNA"/>
</dbReference>
<proteinExistence type="predicted"/>
<name>A0A9E8CLA0_9HYPH</name>